<dbReference type="Pfam" id="PF11712">
    <property type="entry name" value="Vma12"/>
    <property type="match status" value="1"/>
</dbReference>
<evidence type="ECO:0000256" key="1">
    <source>
        <dbReference type="SAM" id="Phobius"/>
    </source>
</evidence>
<keyword evidence="1" id="KW-1133">Transmembrane helix</keyword>
<dbReference type="InterPro" id="IPR021013">
    <property type="entry name" value="ATPase_Vma12"/>
</dbReference>
<dbReference type="Proteomes" id="UP000242180">
    <property type="component" value="Unassembled WGS sequence"/>
</dbReference>
<dbReference type="InParanoid" id="A0A1X2HLI8"/>
<keyword evidence="1" id="KW-0812">Transmembrane</keyword>
<organism evidence="2 3">
    <name type="scientific">Syncephalastrum racemosum</name>
    <name type="common">Filamentous fungus</name>
    <dbReference type="NCBI Taxonomy" id="13706"/>
    <lineage>
        <taxon>Eukaryota</taxon>
        <taxon>Fungi</taxon>
        <taxon>Fungi incertae sedis</taxon>
        <taxon>Mucoromycota</taxon>
        <taxon>Mucoromycotina</taxon>
        <taxon>Mucoromycetes</taxon>
        <taxon>Mucorales</taxon>
        <taxon>Syncephalastraceae</taxon>
        <taxon>Syncephalastrum</taxon>
    </lineage>
</organism>
<sequence length="98" mass="10907">MEQIKADQLNREYAQMVASVVKSDEQRFAFRIPFDELRQIRGYLATIVNVSFSIIAVFVAVFVASATATDDTGIVSISCVSSSCVFDSVFANNRRVQF</sequence>
<reference evidence="2 3" key="1">
    <citation type="submission" date="2016-07" db="EMBL/GenBank/DDBJ databases">
        <title>Pervasive Adenine N6-methylation of Active Genes in Fungi.</title>
        <authorList>
            <consortium name="DOE Joint Genome Institute"/>
            <person name="Mondo S.J."/>
            <person name="Dannebaum R.O."/>
            <person name="Kuo R.C."/>
            <person name="Labutti K."/>
            <person name="Haridas S."/>
            <person name="Kuo A."/>
            <person name="Salamov A."/>
            <person name="Ahrendt S.R."/>
            <person name="Lipzen A."/>
            <person name="Sullivan W."/>
            <person name="Andreopoulos W.B."/>
            <person name="Clum A."/>
            <person name="Lindquist E."/>
            <person name="Daum C."/>
            <person name="Ramamoorthy G.K."/>
            <person name="Gryganskyi A."/>
            <person name="Culley D."/>
            <person name="Magnuson J.K."/>
            <person name="James T.Y."/>
            <person name="O'Malley M.A."/>
            <person name="Stajich J.E."/>
            <person name="Spatafora J.W."/>
            <person name="Visel A."/>
            <person name="Grigoriev I.V."/>
        </authorList>
    </citation>
    <scope>NUCLEOTIDE SEQUENCE [LARGE SCALE GENOMIC DNA]</scope>
    <source>
        <strain evidence="2 3">NRRL 2496</strain>
    </source>
</reference>
<name>A0A1X2HLI8_SYNRA</name>
<feature type="transmembrane region" description="Helical" evidence="1">
    <location>
        <begin position="43"/>
        <end position="66"/>
    </location>
</feature>
<keyword evidence="1" id="KW-0472">Membrane</keyword>
<protein>
    <submittedName>
        <fullName evidence="2">Uncharacterized protein</fullName>
    </submittedName>
</protein>
<keyword evidence="3" id="KW-1185">Reference proteome</keyword>
<dbReference type="GO" id="GO:0070072">
    <property type="term" value="P:vacuolar proton-transporting V-type ATPase complex assembly"/>
    <property type="evidence" value="ECO:0007669"/>
    <property type="project" value="InterPro"/>
</dbReference>
<gene>
    <name evidence="2" type="ORF">BCR43DRAFT_484877</name>
</gene>
<proteinExistence type="predicted"/>
<evidence type="ECO:0000313" key="3">
    <source>
        <dbReference type="Proteomes" id="UP000242180"/>
    </source>
</evidence>
<comment type="caution">
    <text evidence="2">The sequence shown here is derived from an EMBL/GenBank/DDBJ whole genome shotgun (WGS) entry which is preliminary data.</text>
</comment>
<accession>A0A1X2HLI8</accession>
<evidence type="ECO:0000313" key="2">
    <source>
        <dbReference type="EMBL" id="ORZ00230.1"/>
    </source>
</evidence>
<dbReference type="EMBL" id="MCGN01000002">
    <property type="protein sequence ID" value="ORZ00230.1"/>
    <property type="molecule type" value="Genomic_DNA"/>
</dbReference>
<dbReference type="AlphaFoldDB" id="A0A1X2HLI8"/>